<accession>A0A0C9X5A1</accession>
<dbReference type="AlphaFoldDB" id="A0A0C9X5A1"/>
<proteinExistence type="predicted"/>
<sequence length="238" mass="26149">MKHAHWDLAPSNTNPIEGSHANDNKIRGTNHSLLEAILLAKAADSEEARILQASQSSGILENPHNSLEKCFTSQAARKAKACANKAESSKAATLRAKIQELESELKDLSPSPRKSQLTTSAKRRTYGSQPRAALTPVQKRLSRQYSPDGFPQPDSDDDFANVSISVRRSLFDITAENLKAHNDLPPSDFDYDEAMRSDVMDAVLDVLTKDSQPVEIDSTGHTLYAMDGNEDLLMSNPF</sequence>
<reference evidence="3" key="2">
    <citation type="submission" date="2015-01" db="EMBL/GenBank/DDBJ databases">
        <title>Evolutionary Origins and Diversification of the Mycorrhizal Mutualists.</title>
        <authorList>
            <consortium name="DOE Joint Genome Institute"/>
            <consortium name="Mycorrhizal Genomics Consortium"/>
            <person name="Kohler A."/>
            <person name="Kuo A."/>
            <person name="Nagy L.G."/>
            <person name="Floudas D."/>
            <person name="Copeland A."/>
            <person name="Barry K.W."/>
            <person name="Cichocki N."/>
            <person name="Veneault-Fourrey C."/>
            <person name="LaButti K."/>
            <person name="Lindquist E.A."/>
            <person name="Lipzen A."/>
            <person name="Lundell T."/>
            <person name="Morin E."/>
            <person name="Murat C."/>
            <person name="Riley R."/>
            <person name="Ohm R."/>
            <person name="Sun H."/>
            <person name="Tunlid A."/>
            <person name="Henrissat B."/>
            <person name="Grigoriev I.V."/>
            <person name="Hibbett D.S."/>
            <person name="Martin F."/>
        </authorList>
    </citation>
    <scope>NUCLEOTIDE SEQUENCE [LARGE SCALE GENOMIC DNA]</scope>
    <source>
        <strain evidence="3">LaAM-08-1</strain>
    </source>
</reference>
<evidence type="ECO:0000256" key="1">
    <source>
        <dbReference type="SAM" id="MobiDB-lite"/>
    </source>
</evidence>
<dbReference type="Proteomes" id="UP000054477">
    <property type="component" value="Unassembled WGS sequence"/>
</dbReference>
<feature type="region of interest" description="Disordered" evidence="1">
    <location>
        <begin position="103"/>
        <end position="156"/>
    </location>
</feature>
<gene>
    <name evidence="2" type="ORF">K443DRAFT_10656</name>
</gene>
<dbReference type="OrthoDB" id="3063885at2759"/>
<organism evidence="2 3">
    <name type="scientific">Laccaria amethystina LaAM-08-1</name>
    <dbReference type="NCBI Taxonomy" id="1095629"/>
    <lineage>
        <taxon>Eukaryota</taxon>
        <taxon>Fungi</taxon>
        <taxon>Dikarya</taxon>
        <taxon>Basidiomycota</taxon>
        <taxon>Agaricomycotina</taxon>
        <taxon>Agaricomycetes</taxon>
        <taxon>Agaricomycetidae</taxon>
        <taxon>Agaricales</taxon>
        <taxon>Agaricineae</taxon>
        <taxon>Hydnangiaceae</taxon>
        <taxon>Laccaria</taxon>
    </lineage>
</organism>
<dbReference type="HOGENOM" id="CLU_1165986_0_0_1"/>
<protein>
    <submittedName>
        <fullName evidence="2">Uncharacterized protein</fullName>
    </submittedName>
</protein>
<keyword evidence="3" id="KW-1185">Reference proteome</keyword>
<evidence type="ECO:0000313" key="3">
    <source>
        <dbReference type="Proteomes" id="UP000054477"/>
    </source>
</evidence>
<feature type="region of interest" description="Disordered" evidence="1">
    <location>
        <begin position="1"/>
        <end position="24"/>
    </location>
</feature>
<reference evidence="2 3" key="1">
    <citation type="submission" date="2014-04" db="EMBL/GenBank/DDBJ databases">
        <authorList>
            <consortium name="DOE Joint Genome Institute"/>
            <person name="Kuo A."/>
            <person name="Kohler A."/>
            <person name="Nagy L.G."/>
            <person name="Floudas D."/>
            <person name="Copeland A."/>
            <person name="Barry K.W."/>
            <person name="Cichocki N."/>
            <person name="Veneault-Fourrey C."/>
            <person name="LaButti K."/>
            <person name="Lindquist E.A."/>
            <person name="Lipzen A."/>
            <person name="Lundell T."/>
            <person name="Morin E."/>
            <person name="Murat C."/>
            <person name="Sun H."/>
            <person name="Tunlid A."/>
            <person name="Henrissat B."/>
            <person name="Grigoriev I.V."/>
            <person name="Hibbett D.S."/>
            <person name="Martin F."/>
            <person name="Nordberg H.P."/>
            <person name="Cantor M.N."/>
            <person name="Hua S.X."/>
        </authorList>
    </citation>
    <scope>NUCLEOTIDE SEQUENCE [LARGE SCALE GENOMIC DNA]</scope>
    <source>
        <strain evidence="2 3">LaAM-08-1</strain>
    </source>
</reference>
<dbReference type="EMBL" id="KN838722">
    <property type="protein sequence ID" value="KIJ96428.1"/>
    <property type="molecule type" value="Genomic_DNA"/>
</dbReference>
<name>A0A0C9X5A1_9AGAR</name>
<evidence type="ECO:0000313" key="2">
    <source>
        <dbReference type="EMBL" id="KIJ96428.1"/>
    </source>
</evidence>